<evidence type="ECO:0000313" key="2">
    <source>
        <dbReference type="EMBL" id="KAE8349513.1"/>
    </source>
</evidence>
<sequence>MGLFGPRGYLDCVNHFQHLANYPGGIWTWMGILSWGIWEMYMVKVLRIQV</sequence>
<protein>
    <submittedName>
        <fullName evidence="2">Uncharacterized protein</fullName>
    </submittedName>
</protein>
<evidence type="ECO:0000256" key="1">
    <source>
        <dbReference type="SAM" id="Phobius"/>
    </source>
</evidence>
<dbReference type="AlphaFoldDB" id="A0A5N6YX56"/>
<keyword evidence="3" id="KW-1185">Reference proteome</keyword>
<feature type="non-terminal residue" evidence="2">
    <location>
        <position position="50"/>
    </location>
</feature>
<keyword evidence="1" id="KW-0812">Transmembrane</keyword>
<name>A0A5N6YX56_9EURO</name>
<dbReference type="EMBL" id="ML739299">
    <property type="protein sequence ID" value="KAE8349513.1"/>
    <property type="molecule type" value="Genomic_DNA"/>
</dbReference>
<evidence type="ECO:0000313" key="3">
    <source>
        <dbReference type="Proteomes" id="UP000327118"/>
    </source>
</evidence>
<accession>A0A5N6YX56</accession>
<dbReference type="Proteomes" id="UP000327118">
    <property type="component" value="Unassembled WGS sequence"/>
</dbReference>
<keyword evidence="1" id="KW-0472">Membrane</keyword>
<gene>
    <name evidence="2" type="ORF">BDV28DRAFT_141086</name>
</gene>
<feature type="transmembrane region" description="Helical" evidence="1">
    <location>
        <begin position="26"/>
        <end position="46"/>
    </location>
</feature>
<keyword evidence="1" id="KW-1133">Transmembrane helix</keyword>
<organism evidence="2 3">
    <name type="scientific">Aspergillus coremiiformis</name>
    <dbReference type="NCBI Taxonomy" id="138285"/>
    <lineage>
        <taxon>Eukaryota</taxon>
        <taxon>Fungi</taxon>
        <taxon>Dikarya</taxon>
        <taxon>Ascomycota</taxon>
        <taxon>Pezizomycotina</taxon>
        <taxon>Eurotiomycetes</taxon>
        <taxon>Eurotiomycetidae</taxon>
        <taxon>Eurotiales</taxon>
        <taxon>Aspergillaceae</taxon>
        <taxon>Aspergillus</taxon>
        <taxon>Aspergillus subgen. Circumdati</taxon>
    </lineage>
</organism>
<proteinExistence type="predicted"/>
<reference evidence="3" key="1">
    <citation type="submission" date="2019-04" db="EMBL/GenBank/DDBJ databases">
        <title>Friends and foes A comparative genomics studyof 23 Aspergillus species from section Flavi.</title>
        <authorList>
            <consortium name="DOE Joint Genome Institute"/>
            <person name="Kjaerbolling I."/>
            <person name="Vesth T."/>
            <person name="Frisvad J.C."/>
            <person name="Nybo J.L."/>
            <person name="Theobald S."/>
            <person name="Kildgaard S."/>
            <person name="Isbrandt T."/>
            <person name="Kuo A."/>
            <person name="Sato A."/>
            <person name="Lyhne E.K."/>
            <person name="Kogle M.E."/>
            <person name="Wiebenga A."/>
            <person name="Kun R.S."/>
            <person name="Lubbers R.J."/>
            <person name="Makela M.R."/>
            <person name="Barry K."/>
            <person name="Chovatia M."/>
            <person name="Clum A."/>
            <person name="Daum C."/>
            <person name="Haridas S."/>
            <person name="He G."/>
            <person name="LaButti K."/>
            <person name="Lipzen A."/>
            <person name="Mondo S."/>
            <person name="Riley R."/>
            <person name="Salamov A."/>
            <person name="Simmons B.A."/>
            <person name="Magnuson J.K."/>
            <person name="Henrissat B."/>
            <person name="Mortensen U.H."/>
            <person name="Larsen T.O."/>
            <person name="Devries R.P."/>
            <person name="Grigoriev I.V."/>
            <person name="Machida M."/>
            <person name="Baker S.E."/>
            <person name="Andersen M.R."/>
        </authorList>
    </citation>
    <scope>NUCLEOTIDE SEQUENCE [LARGE SCALE GENOMIC DNA]</scope>
    <source>
        <strain evidence="3">CBS 553.77</strain>
    </source>
</reference>